<dbReference type="EMBL" id="VBWP01000005">
    <property type="protein sequence ID" value="TLG73918.1"/>
    <property type="molecule type" value="Genomic_DNA"/>
</dbReference>
<proteinExistence type="predicted"/>
<comment type="caution">
    <text evidence="1">The sequence shown here is derived from an EMBL/GenBank/DDBJ whole genome shotgun (WGS) entry which is preliminary data.</text>
</comment>
<dbReference type="FunCoup" id="A0A5R8QBJ9">
    <property type="interactions" value="26"/>
</dbReference>
<dbReference type="InterPro" id="IPR012674">
    <property type="entry name" value="Calycin"/>
</dbReference>
<reference evidence="1 2" key="1">
    <citation type="submission" date="2019-05" db="EMBL/GenBank/DDBJ databases">
        <title>Culicoidintestinum kansasii gen. nov., sp. nov. from the gastrointestinal tract of the biting midge, Culicoides sonorensis.</title>
        <authorList>
            <person name="Neupane S."/>
            <person name="Ghosh A."/>
            <person name="Gunther S."/>
            <person name="Martin K."/>
            <person name="Zurek L."/>
        </authorList>
    </citation>
    <scope>NUCLEOTIDE SEQUENCE [LARGE SCALE GENOMIC DNA]</scope>
    <source>
        <strain evidence="1 2">CS-1</strain>
    </source>
</reference>
<dbReference type="Proteomes" id="UP000306912">
    <property type="component" value="Unassembled WGS sequence"/>
</dbReference>
<sequence>MEIWVNFKSEIELNEETVVNEFTSLGELSEEGNELRLNFEEPGYEGFEESVNSEIIIQPEYVVLSRSGAVQMQQSFVKGQLSDGIYDTPFGRLQTLARTHDVEYDWNTQEKHGHLRFQYDFFMNDEPAGNFDVTVEFRK</sequence>
<name>A0A5R8QBJ9_9FIRM</name>
<protein>
    <submittedName>
        <fullName evidence="1">DUF1934 domain-containing protein</fullName>
    </submittedName>
</protein>
<gene>
    <name evidence="1" type="ORF">FEZ08_07240</name>
</gene>
<dbReference type="InterPro" id="IPR015231">
    <property type="entry name" value="DUF1934"/>
</dbReference>
<evidence type="ECO:0000313" key="2">
    <source>
        <dbReference type="Proteomes" id="UP000306912"/>
    </source>
</evidence>
<dbReference type="AlphaFoldDB" id="A0A5R8QBJ9"/>
<dbReference type="SUPFAM" id="SSF50814">
    <property type="entry name" value="Lipocalins"/>
    <property type="match status" value="1"/>
</dbReference>
<dbReference type="OrthoDB" id="2352933at2"/>
<keyword evidence="2" id="KW-1185">Reference proteome</keyword>
<dbReference type="Gene3D" id="2.40.128.20">
    <property type="match status" value="1"/>
</dbReference>
<organism evidence="1 2">
    <name type="scientific">Culicoidibacter larvae</name>
    <dbReference type="NCBI Taxonomy" id="2579976"/>
    <lineage>
        <taxon>Bacteria</taxon>
        <taxon>Bacillati</taxon>
        <taxon>Bacillota</taxon>
        <taxon>Culicoidibacteria</taxon>
        <taxon>Culicoidibacterales</taxon>
        <taxon>Culicoidibacteraceae</taxon>
        <taxon>Culicoidibacter</taxon>
    </lineage>
</organism>
<evidence type="ECO:0000313" key="1">
    <source>
        <dbReference type="EMBL" id="TLG73918.1"/>
    </source>
</evidence>
<dbReference type="Pfam" id="PF09148">
    <property type="entry name" value="DUF1934"/>
    <property type="match status" value="1"/>
</dbReference>
<dbReference type="RefSeq" id="WP_138191057.1">
    <property type="nucleotide sequence ID" value="NZ_VBWP01000005.1"/>
</dbReference>
<accession>A0A5R8QBJ9</accession>
<dbReference type="InParanoid" id="A0A5R8QBJ9"/>